<feature type="non-terminal residue" evidence="1">
    <location>
        <position position="1"/>
    </location>
</feature>
<proteinExistence type="predicted"/>
<dbReference type="EMBL" id="UINC01096942">
    <property type="protein sequence ID" value="SVC54240.1"/>
    <property type="molecule type" value="Genomic_DNA"/>
</dbReference>
<reference evidence="1" key="1">
    <citation type="submission" date="2018-05" db="EMBL/GenBank/DDBJ databases">
        <authorList>
            <person name="Lanie J.A."/>
            <person name="Ng W.-L."/>
            <person name="Kazmierczak K.M."/>
            <person name="Andrzejewski T.M."/>
            <person name="Davidsen T.M."/>
            <person name="Wayne K.J."/>
            <person name="Tettelin H."/>
            <person name="Glass J.I."/>
            <person name="Rusch D."/>
            <person name="Podicherti R."/>
            <person name="Tsui H.-C.T."/>
            <person name="Winkler M.E."/>
        </authorList>
    </citation>
    <scope>NUCLEOTIDE SEQUENCE</scope>
</reference>
<protein>
    <recommendedName>
        <fullName evidence="2">Ferrochelatase</fullName>
    </recommendedName>
</protein>
<sequence>DLDTEVAALCQQIQLPMVRARTANDHPTFIKMMTDVVLSTLARYEQCVPLPLATEKASPRSVK</sequence>
<organism evidence="1">
    <name type="scientific">marine metagenome</name>
    <dbReference type="NCBI Taxonomy" id="408172"/>
    <lineage>
        <taxon>unclassified sequences</taxon>
        <taxon>metagenomes</taxon>
        <taxon>ecological metagenomes</taxon>
    </lineage>
</organism>
<name>A0A382N0E5_9ZZZZ</name>
<gene>
    <name evidence="1" type="ORF">METZ01_LOCUS307094</name>
</gene>
<dbReference type="AlphaFoldDB" id="A0A382N0E5"/>
<evidence type="ECO:0008006" key="2">
    <source>
        <dbReference type="Google" id="ProtNLM"/>
    </source>
</evidence>
<evidence type="ECO:0000313" key="1">
    <source>
        <dbReference type="EMBL" id="SVC54240.1"/>
    </source>
</evidence>
<accession>A0A382N0E5</accession>